<evidence type="ECO:0000313" key="1">
    <source>
        <dbReference type="EMBL" id="JAE04935.1"/>
    </source>
</evidence>
<dbReference type="AlphaFoldDB" id="A0A0A9EVZ6"/>
<organism evidence="1">
    <name type="scientific">Arundo donax</name>
    <name type="common">Giant reed</name>
    <name type="synonym">Donax arundinaceus</name>
    <dbReference type="NCBI Taxonomy" id="35708"/>
    <lineage>
        <taxon>Eukaryota</taxon>
        <taxon>Viridiplantae</taxon>
        <taxon>Streptophyta</taxon>
        <taxon>Embryophyta</taxon>
        <taxon>Tracheophyta</taxon>
        <taxon>Spermatophyta</taxon>
        <taxon>Magnoliopsida</taxon>
        <taxon>Liliopsida</taxon>
        <taxon>Poales</taxon>
        <taxon>Poaceae</taxon>
        <taxon>PACMAD clade</taxon>
        <taxon>Arundinoideae</taxon>
        <taxon>Arundineae</taxon>
        <taxon>Arundo</taxon>
    </lineage>
</organism>
<reference evidence="1" key="1">
    <citation type="submission" date="2014-09" db="EMBL/GenBank/DDBJ databases">
        <authorList>
            <person name="Magalhaes I.L.F."/>
            <person name="Oliveira U."/>
            <person name="Santos F.R."/>
            <person name="Vidigal T.H.D.A."/>
            <person name="Brescovit A.D."/>
            <person name="Santos A.J."/>
        </authorList>
    </citation>
    <scope>NUCLEOTIDE SEQUENCE</scope>
    <source>
        <tissue evidence="1">Shoot tissue taken approximately 20 cm above the soil surface</tissue>
    </source>
</reference>
<proteinExistence type="predicted"/>
<dbReference type="EMBL" id="GBRH01192961">
    <property type="protein sequence ID" value="JAE04935.1"/>
    <property type="molecule type" value="Transcribed_RNA"/>
</dbReference>
<protein>
    <submittedName>
        <fullName evidence="1">Uncharacterized protein</fullName>
    </submittedName>
</protein>
<accession>A0A0A9EVZ6</accession>
<sequence>MTNKNASDIHQMQHQNMGIRNHLYAKMTPFLSPFCNPLQKDKHFILTTT</sequence>
<reference evidence="1" key="2">
    <citation type="journal article" date="2015" name="Data Brief">
        <title>Shoot transcriptome of the giant reed, Arundo donax.</title>
        <authorList>
            <person name="Barrero R.A."/>
            <person name="Guerrero F.D."/>
            <person name="Moolhuijzen P."/>
            <person name="Goolsby J.A."/>
            <person name="Tidwell J."/>
            <person name="Bellgard S.E."/>
            <person name="Bellgard M.I."/>
        </authorList>
    </citation>
    <scope>NUCLEOTIDE SEQUENCE</scope>
    <source>
        <tissue evidence="1">Shoot tissue taken approximately 20 cm above the soil surface</tissue>
    </source>
</reference>
<name>A0A0A9EVZ6_ARUDO</name>